<dbReference type="RefSeq" id="WP_174212416.1">
    <property type="nucleotide sequence ID" value="NZ_JAEACP010000019.1"/>
</dbReference>
<accession>A0ABV7DQA5</accession>
<dbReference type="Proteomes" id="UP001595445">
    <property type="component" value="Unassembled WGS sequence"/>
</dbReference>
<dbReference type="EMBL" id="JBHRSM010000004">
    <property type="protein sequence ID" value="MFC3084980.1"/>
    <property type="molecule type" value="Genomic_DNA"/>
</dbReference>
<sequence>MRKLLSDHHCPAAAKACGTAAVALAAFGPERVAHARGPIATVSSNAFEQVIHFGSFLRFAQS</sequence>
<evidence type="ECO:0000313" key="1">
    <source>
        <dbReference type="EMBL" id="MFC3084980.1"/>
    </source>
</evidence>
<gene>
    <name evidence="1" type="ORF">ACFOD6_02850</name>
</gene>
<name>A0ABV7DQA5_9RHOB</name>
<evidence type="ECO:0000313" key="2">
    <source>
        <dbReference type="Proteomes" id="UP001595445"/>
    </source>
</evidence>
<proteinExistence type="predicted"/>
<protein>
    <submittedName>
        <fullName evidence="1">Uncharacterized protein</fullName>
    </submittedName>
</protein>
<reference evidence="2" key="1">
    <citation type="journal article" date="2019" name="Int. J. Syst. Evol. Microbiol.">
        <title>The Global Catalogue of Microorganisms (GCM) 10K type strain sequencing project: providing services to taxonomists for standard genome sequencing and annotation.</title>
        <authorList>
            <consortium name="The Broad Institute Genomics Platform"/>
            <consortium name="The Broad Institute Genome Sequencing Center for Infectious Disease"/>
            <person name="Wu L."/>
            <person name="Ma J."/>
        </authorList>
    </citation>
    <scope>NUCLEOTIDE SEQUENCE [LARGE SCALE GENOMIC DNA]</scope>
    <source>
        <strain evidence="2">KCTC 62102</strain>
    </source>
</reference>
<organism evidence="1 2">
    <name type="scientific">Tabrizicola soli</name>
    <dbReference type="NCBI Taxonomy" id="2185115"/>
    <lineage>
        <taxon>Bacteria</taxon>
        <taxon>Pseudomonadati</taxon>
        <taxon>Pseudomonadota</taxon>
        <taxon>Alphaproteobacteria</taxon>
        <taxon>Rhodobacterales</taxon>
        <taxon>Paracoccaceae</taxon>
        <taxon>Tabrizicola</taxon>
    </lineage>
</organism>
<comment type="caution">
    <text evidence="1">The sequence shown here is derived from an EMBL/GenBank/DDBJ whole genome shotgun (WGS) entry which is preliminary data.</text>
</comment>
<keyword evidence="2" id="KW-1185">Reference proteome</keyword>